<proteinExistence type="predicted"/>
<evidence type="ECO:0000259" key="1">
    <source>
        <dbReference type="Pfam" id="PF18734"/>
    </source>
</evidence>
<dbReference type="EMBL" id="JAPDPI010000092">
    <property type="protein sequence ID" value="MCW3808085.1"/>
    <property type="molecule type" value="Genomic_DNA"/>
</dbReference>
<organism evidence="2 3">
    <name type="scientific">Plebeiibacterium marinum</name>
    <dbReference type="NCBI Taxonomy" id="2992111"/>
    <lineage>
        <taxon>Bacteria</taxon>
        <taxon>Pseudomonadati</taxon>
        <taxon>Bacteroidota</taxon>
        <taxon>Bacteroidia</taxon>
        <taxon>Marinilabiliales</taxon>
        <taxon>Marinilabiliaceae</taxon>
        <taxon>Plebeiibacterium</taxon>
    </lineage>
</organism>
<name>A0AAE3SLN9_9BACT</name>
<dbReference type="Pfam" id="PF18734">
    <property type="entry name" value="HEPN_AbiU2"/>
    <property type="match status" value="1"/>
</dbReference>
<dbReference type="RefSeq" id="WP_301202638.1">
    <property type="nucleotide sequence ID" value="NZ_JAPDPI010000092.1"/>
</dbReference>
<comment type="caution">
    <text evidence="2">The sequence shown here is derived from an EMBL/GenBank/DDBJ whole genome shotgun (WGS) entry which is preliminary data.</text>
</comment>
<gene>
    <name evidence="2" type="ORF">OM074_20860</name>
</gene>
<accession>A0AAE3SLN9</accession>
<reference evidence="2" key="1">
    <citation type="submission" date="2022-10" db="EMBL/GenBank/DDBJ databases">
        <authorList>
            <person name="Yu W.X."/>
        </authorList>
    </citation>
    <scope>NUCLEOTIDE SEQUENCE</scope>
    <source>
        <strain evidence="2">D04</strain>
    </source>
</reference>
<feature type="domain" description="HEPN AbiU2-like" evidence="1">
    <location>
        <begin position="46"/>
        <end position="186"/>
    </location>
</feature>
<dbReference type="Proteomes" id="UP001207408">
    <property type="component" value="Unassembled WGS sequence"/>
</dbReference>
<keyword evidence="3" id="KW-1185">Reference proteome</keyword>
<protein>
    <recommendedName>
        <fullName evidence="1">HEPN AbiU2-like domain-containing protein</fullName>
    </recommendedName>
</protein>
<evidence type="ECO:0000313" key="2">
    <source>
        <dbReference type="EMBL" id="MCW3808085.1"/>
    </source>
</evidence>
<dbReference type="AlphaFoldDB" id="A0AAE3SLN9"/>
<dbReference type="InterPro" id="IPR040704">
    <property type="entry name" value="HEPN_AbiU2"/>
</dbReference>
<sequence length="236" mass="28186">MTDISKKIKEDFQEIRLLVLKVNSAFNTIYFIKSEGADMITRDYKLFNNIYNSIGSSLVIDLCKLFNTNYKRDRRTKEKISKEKKEYDHYSFNKFFLNLKQYNKQIEWCNEPNESLIDEELIKILDKELLERSTIEKLKEARDKFHAHLDKNRPLNLQIDFDEIELLIDLAKSFVNKVYNPLLDGFQSFEFLHSDDTATLMMDLYKYKKIKQVINDSKEDVEYSFEKILDIIGNKI</sequence>
<evidence type="ECO:0000313" key="3">
    <source>
        <dbReference type="Proteomes" id="UP001207408"/>
    </source>
</evidence>